<name>A0ABV7SIB3_9ACTN</name>
<evidence type="ECO:0000313" key="3">
    <source>
        <dbReference type="EMBL" id="MFC3576635.1"/>
    </source>
</evidence>
<reference evidence="4" key="1">
    <citation type="journal article" date="2019" name="Int. J. Syst. Evol. Microbiol.">
        <title>The Global Catalogue of Microorganisms (GCM) 10K type strain sequencing project: providing services to taxonomists for standard genome sequencing and annotation.</title>
        <authorList>
            <consortium name="The Broad Institute Genomics Platform"/>
            <consortium name="The Broad Institute Genome Sequencing Center for Infectious Disease"/>
            <person name="Wu L."/>
            <person name="Ma J."/>
        </authorList>
    </citation>
    <scope>NUCLEOTIDE SEQUENCE [LARGE SCALE GENOMIC DNA]</scope>
    <source>
        <strain evidence="4">CGMCC 4.7035</strain>
    </source>
</reference>
<organism evidence="3 4">
    <name type="scientific">Streptomyces yaanensis</name>
    <dbReference type="NCBI Taxonomy" id="1142239"/>
    <lineage>
        <taxon>Bacteria</taxon>
        <taxon>Bacillati</taxon>
        <taxon>Actinomycetota</taxon>
        <taxon>Actinomycetes</taxon>
        <taxon>Kitasatosporales</taxon>
        <taxon>Streptomycetaceae</taxon>
        <taxon>Streptomyces</taxon>
    </lineage>
</organism>
<feature type="region of interest" description="Disordered" evidence="1">
    <location>
        <begin position="214"/>
        <end position="240"/>
    </location>
</feature>
<keyword evidence="4" id="KW-1185">Reference proteome</keyword>
<dbReference type="Proteomes" id="UP001595701">
    <property type="component" value="Unassembled WGS sequence"/>
</dbReference>
<gene>
    <name evidence="3" type="ORF">ACFOZ0_25800</name>
</gene>
<proteinExistence type="predicted"/>
<accession>A0ABV7SIB3</accession>
<dbReference type="Pfam" id="PF13349">
    <property type="entry name" value="DUF4097"/>
    <property type="match status" value="1"/>
</dbReference>
<dbReference type="RefSeq" id="WP_310776302.1">
    <property type="nucleotide sequence ID" value="NZ_JBHRWR010000017.1"/>
</dbReference>
<evidence type="ECO:0000256" key="1">
    <source>
        <dbReference type="SAM" id="MobiDB-lite"/>
    </source>
</evidence>
<comment type="caution">
    <text evidence="3">The sequence shown here is derived from an EMBL/GenBank/DDBJ whole genome shotgun (WGS) entry which is preliminary data.</text>
</comment>
<feature type="region of interest" description="Disordered" evidence="1">
    <location>
        <begin position="1"/>
        <end position="87"/>
    </location>
</feature>
<evidence type="ECO:0000259" key="2">
    <source>
        <dbReference type="Pfam" id="PF13349"/>
    </source>
</evidence>
<evidence type="ECO:0000313" key="4">
    <source>
        <dbReference type="Proteomes" id="UP001595701"/>
    </source>
</evidence>
<dbReference type="EMBL" id="JBHRWR010000017">
    <property type="protein sequence ID" value="MFC3576635.1"/>
    <property type="molecule type" value="Genomic_DNA"/>
</dbReference>
<feature type="domain" description="DUF4097" evidence="2">
    <location>
        <begin position="107"/>
        <end position="236"/>
    </location>
</feature>
<protein>
    <submittedName>
        <fullName evidence="3">DUF4097 family beta strand repeat-containing protein</fullName>
    </submittedName>
</protein>
<feature type="compositionally biased region" description="Low complexity" evidence="1">
    <location>
        <begin position="75"/>
        <end position="87"/>
    </location>
</feature>
<sequence>MEQGPRTLTPRSASQIAPATLPGTAAAPASHRHPHHSFELKSTYARSTASSSQPLIRERTGSSPGPCTRTFEGHFSFPASRSRPASRPQVADCSARHRIEVPRGVAVKVEEDDGSVRAQGFEEALSIHTQDGSVRVTDSTGPLTLSSDDGSIRATGVGSRRVHATTQDGSVHLELGVVPDLVESSSHDGSVTIVLPHDTYRVSAHSADGSVHVSVPRGSNSSHVVDARTRDGSVTVRTAG</sequence>
<feature type="compositionally biased region" description="Low complexity" evidence="1">
    <location>
        <begin position="17"/>
        <end position="29"/>
    </location>
</feature>
<feature type="compositionally biased region" description="Polar residues" evidence="1">
    <location>
        <begin position="44"/>
        <end position="54"/>
    </location>
</feature>
<dbReference type="InterPro" id="IPR025164">
    <property type="entry name" value="Toastrack_DUF4097"/>
</dbReference>